<sequence>MTFLFYDYLITLDGEIGRIWILPWRLPKILFLINRYVVPPTLVFNVSVAFMYDVNPEVSICEVVRTWTTFPTALAMAVVQLALILRVQALYQQRRNITYFLWALFLANMISFLAISVVVIRGTSVVPGNELFSGCLYQAPSMFYVSWIPPLFFESVVIILTLYKIFDYRKETTVYPALRILARDSLIYFIVMFSFLMANLFLARFGGGFFKGMLIGPSSVIACVAVARMTMNLREFVPSSTGESISLDDRIHHHKDSSNNKEPPSPLSPQSYGNSGSFLTTARTELSLGETQDDYMAMGSAGGGGGGGQSTFSLFHSHSKTRDTVNHIHRTSVYP</sequence>
<dbReference type="EMBL" id="ML208389">
    <property type="protein sequence ID" value="TFK66955.1"/>
    <property type="molecule type" value="Genomic_DNA"/>
</dbReference>
<gene>
    <name evidence="1" type="ORF">BDN72DRAFT_125060</name>
</gene>
<protein>
    <submittedName>
        <fullName evidence="1">Uncharacterized protein</fullName>
    </submittedName>
</protein>
<proteinExistence type="predicted"/>
<accession>A0ACD3AMG5</accession>
<evidence type="ECO:0000313" key="2">
    <source>
        <dbReference type="Proteomes" id="UP000308600"/>
    </source>
</evidence>
<evidence type="ECO:0000313" key="1">
    <source>
        <dbReference type="EMBL" id="TFK66955.1"/>
    </source>
</evidence>
<reference evidence="1 2" key="1">
    <citation type="journal article" date="2019" name="Nat. Ecol. Evol.">
        <title>Megaphylogeny resolves global patterns of mushroom evolution.</title>
        <authorList>
            <person name="Varga T."/>
            <person name="Krizsan K."/>
            <person name="Foldi C."/>
            <person name="Dima B."/>
            <person name="Sanchez-Garcia M."/>
            <person name="Sanchez-Ramirez S."/>
            <person name="Szollosi G.J."/>
            <person name="Szarkandi J.G."/>
            <person name="Papp V."/>
            <person name="Albert L."/>
            <person name="Andreopoulos W."/>
            <person name="Angelini C."/>
            <person name="Antonin V."/>
            <person name="Barry K.W."/>
            <person name="Bougher N.L."/>
            <person name="Buchanan P."/>
            <person name="Buyck B."/>
            <person name="Bense V."/>
            <person name="Catcheside P."/>
            <person name="Chovatia M."/>
            <person name="Cooper J."/>
            <person name="Damon W."/>
            <person name="Desjardin D."/>
            <person name="Finy P."/>
            <person name="Geml J."/>
            <person name="Haridas S."/>
            <person name="Hughes K."/>
            <person name="Justo A."/>
            <person name="Karasinski D."/>
            <person name="Kautmanova I."/>
            <person name="Kiss B."/>
            <person name="Kocsube S."/>
            <person name="Kotiranta H."/>
            <person name="LaButti K.M."/>
            <person name="Lechner B.E."/>
            <person name="Liimatainen K."/>
            <person name="Lipzen A."/>
            <person name="Lukacs Z."/>
            <person name="Mihaltcheva S."/>
            <person name="Morgado L.N."/>
            <person name="Niskanen T."/>
            <person name="Noordeloos M.E."/>
            <person name="Ohm R.A."/>
            <person name="Ortiz-Santana B."/>
            <person name="Ovrebo C."/>
            <person name="Racz N."/>
            <person name="Riley R."/>
            <person name="Savchenko A."/>
            <person name="Shiryaev A."/>
            <person name="Soop K."/>
            <person name="Spirin V."/>
            <person name="Szebenyi C."/>
            <person name="Tomsovsky M."/>
            <person name="Tulloss R.E."/>
            <person name="Uehling J."/>
            <person name="Grigoriev I.V."/>
            <person name="Vagvolgyi C."/>
            <person name="Papp T."/>
            <person name="Martin F.M."/>
            <person name="Miettinen O."/>
            <person name="Hibbett D.S."/>
            <person name="Nagy L.G."/>
        </authorList>
    </citation>
    <scope>NUCLEOTIDE SEQUENCE [LARGE SCALE GENOMIC DNA]</scope>
    <source>
        <strain evidence="1 2">NL-1719</strain>
    </source>
</reference>
<name>A0ACD3AMG5_9AGAR</name>
<organism evidence="1 2">
    <name type="scientific">Pluteus cervinus</name>
    <dbReference type="NCBI Taxonomy" id="181527"/>
    <lineage>
        <taxon>Eukaryota</taxon>
        <taxon>Fungi</taxon>
        <taxon>Dikarya</taxon>
        <taxon>Basidiomycota</taxon>
        <taxon>Agaricomycotina</taxon>
        <taxon>Agaricomycetes</taxon>
        <taxon>Agaricomycetidae</taxon>
        <taxon>Agaricales</taxon>
        <taxon>Pluteineae</taxon>
        <taxon>Pluteaceae</taxon>
        <taxon>Pluteus</taxon>
    </lineage>
</organism>
<dbReference type="Proteomes" id="UP000308600">
    <property type="component" value="Unassembled WGS sequence"/>
</dbReference>
<keyword evidence="2" id="KW-1185">Reference proteome</keyword>